<dbReference type="Pfam" id="PF06356">
    <property type="entry name" value="DUF1064"/>
    <property type="match status" value="1"/>
</dbReference>
<evidence type="ECO:0000313" key="1">
    <source>
        <dbReference type="EMBL" id="EET07433.1"/>
    </source>
</evidence>
<reference evidence="1" key="1">
    <citation type="submission" date="2009-05" db="EMBL/GenBank/DDBJ databases">
        <authorList>
            <person name="Harkins D.M."/>
            <person name="DeShazer D."/>
            <person name="Woods D.E."/>
            <person name="Brinkac L.M."/>
            <person name="Brown K.A."/>
            <person name="Hung G.C."/>
            <person name="Tuanyok A."/>
            <person name="Zhang B."/>
            <person name="Nierman W.C."/>
        </authorList>
    </citation>
    <scope>NUCLEOTIDE SEQUENCE [LARGE SCALE GENOMIC DNA]</scope>
    <source>
        <strain evidence="1">1710a</strain>
    </source>
</reference>
<dbReference type="Proteomes" id="UP000001812">
    <property type="component" value="Chromosome I"/>
</dbReference>
<gene>
    <name evidence="1" type="ORF">BURPS1710A_1909</name>
</gene>
<dbReference type="InterPro" id="IPR009414">
    <property type="entry name" value="DUF1064"/>
</dbReference>
<dbReference type="RefSeq" id="WP_004526652.1">
    <property type="nucleotide sequence ID" value="NZ_CM000832.1"/>
</dbReference>
<accession>A0A0E1W2T6</accession>
<dbReference type="HOGENOM" id="CLU_1632258_0_0_4"/>
<name>A0A0E1W2T6_BURPE</name>
<proteinExistence type="predicted"/>
<organism evidence="1">
    <name type="scientific">Burkholderia pseudomallei 1710a</name>
    <dbReference type="NCBI Taxonomy" id="320371"/>
    <lineage>
        <taxon>Bacteria</taxon>
        <taxon>Pseudomonadati</taxon>
        <taxon>Pseudomonadota</taxon>
        <taxon>Betaproteobacteria</taxon>
        <taxon>Burkholderiales</taxon>
        <taxon>Burkholderiaceae</taxon>
        <taxon>Burkholderia</taxon>
        <taxon>pseudomallei group</taxon>
    </lineage>
</organism>
<dbReference type="AlphaFoldDB" id="A0A0E1W2T6"/>
<sequence>MTKRASWPLVVPEGTAMVGTARVRDDRTIGRSFAERELARRTGKQPNSEFDEIASGDLDRPLFTPVMTAKRSKYRNTKCEHDGIRFDSKRERSRWFELIKQQDVGLISGLRRQVAFELIARQRRSDGSIERAVEYVADFTYRNSVGELVVEDVKSAVTRKNKDYVIKRKLMLREHGITIQEVE</sequence>
<protein>
    <submittedName>
        <fullName evidence="1">Gp72</fullName>
    </submittedName>
</protein>
<dbReference type="EMBL" id="CM000832">
    <property type="protein sequence ID" value="EET07433.1"/>
    <property type="molecule type" value="Genomic_DNA"/>
</dbReference>